<dbReference type="GO" id="GO:0046166">
    <property type="term" value="P:glyceraldehyde-3-phosphate biosynthetic process"/>
    <property type="evidence" value="ECO:0007669"/>
    <property type="project" value="TreeGrafter"/>
</dbReference>
<dbReference type="UniPathway" id="UPA00138"/>
<dbReference type="CDD" id="cd00311">
    <property type="entry name" value="TIM"/>
    <property type="match status" value="1"/>
</dbReference>
<dbReference type="PROSITE" id="PS00171">
    <property type="entry name" value="TIM_1"/>
    <property type="match status" value="1"/>
</dbReference>
<evidence type="ECO:0000256" key="1">
    <source>
        <dbReference type="ARBA" id="ARBA00004680"/>
    </source>
</evidence>
<reference evidence="11" key="1">
    <citation type="submission" date="2016-10" db="EMBL/GenBank/DDBJ databases">
        <authorList>
            <person name="Varghese N."/>
            <person name="Submissions S."/>
        </authorList>
    </citation>
    <scope>NUCLEOTIDE SEQUENCE [LARGE SCALE GENOMIC DNA]</scope>
    <source>
        <strain evidence="11">2SM5</strain>
    </source>
</reference>
<keyword evidence="6 8" id="KW-0324">Glycolysis</keyword>
<dbReference type="InterPro" id="IPR022896">
    <property type="entry name" value="TrioseP_Isoase_bac/euk"/>
</dbReference>
<feature type="active site" description="Electrophile" evidence="8">
    <location>
        <position position="95"/>
    </location>
</feature>
<comment type="pathway">
    <text evidence="8 9">Carbohydrate biosynthesis; gluconeogenesis.</text>
</comment>
<dbReference type="GO" id="GO:0006096">
    <property type="term" value="P:glycolytic process"/>
    <property type="evidence" value="ECO:0007669"/>
    <property type="project" value="UniProtKB-UniRule"/>
</dbReference>
<dbReference type="Pfam" id="PF00121">
    <property type="entry name" value="TIM"/>
    <property type="match status" value="1"/>
</dbReference>
<comment type="subcellular location">
    <subcellularLocation>
        <location evidence="8 9">Cytoplasm</location>
    </subcellularLocation>
</comment>
<feature type="binding site" evidence="8">
    <location>
        <begin position="9"/>
        <end position="11"/>
    </location>
    <ligand>
        <name>substrate</name>
    </ligand>
</feature>
<evidence type="ECO:0000256" key="9">
    <source>
        <dbReference type="RuleBase" id="RU363013"/>
    </source>
</evidence>
<keyword evidence="7 8" id="KW-0413">Isomerase</keyword>
<keyword evidence="11" id="KW-1185">Reference proteome</keyword>
<dbReference type="EC" id="5.3.1.1" evidence="8 9"/>
<feature type="binding site" evidence="8">
    <location>
        <begin position="233"/>
        <end position="234"/>
    </location>
    <ligand>
        <name>substrate</name>
    </ligand>
</feature>
<organism evidence="10 11">
    <name type="scientific">Halopseudomonas litoralis</name>
    <dbReference type="NCBI Taxonomy" id="797277"/>
    <lineage>
        <taxon>Bacteria</taxon>
        <taxon>Pseudomonadati</taxon>
        <taxon>Pseudomonadota</taxon>
        <taxon>Gammaproteobacteria</taxon>
        <taxon>Pseudomonadales</taxon>
        <taxon>Pseudomonadaceae</taxon>
        <taxon>Halopseudomonas</taxon>
    </lineage>
</organism>
<dbReference type="PANTHER" id="PTHR21139:SF42">
    <property type="entry name" value="TRIOSEPHOSPHATE ISOMERASE"/>
    <property type="match status" value="1"/>
</dbReference>
<dbReference type="InterPro" id="IPR035990">
    <property type="entry name" value="TIM_sf"/>
</dbReference>
<accession>A0A1H1L3L6</accession>
<comment type="function">
    <text evidence="8">Involved in the gluconeogenesis. Catalyzes stereospecifically the conversion of dihydroxyacetone phosphate (DHAP) to D-glyceraldehyde-3-phosphate (G3P).</text>
</comment>
<evidence type="ECO:0000256" key="5">
    <source>
        <dbReference type="ARBA" id="ARBA00022490"/>
    </source>
</evidence>
<evidence type="ECO:0000256" key="2">
    <source>
        <dbReference type="ARBA" id="ARBA00004939"/>
    </source>
</evidence>
<sequence length="253" mass="26880">MRRPLVAGNWKMYGTRQSVDELLSGLNEQQWPEEVDLLVAPPALYIQQCHQMLEGSPLRLAGQSCAFQAEPGALTGEISPAQLRDAGCEFVLVGHSERRSLLGETDEVICRKFAAALASGLRPILCVGETREQYDSGETADVVGRQLQAVLDTFGVGGLSQGVVAYEPVWAIGTGLTATPEQAQDVHAMIRARLAVLDDEQARCVQIVYGGSVKADNAQALFDMPDIDGGLVGGASLNADEFGAIARAAGQAK</sequence>
<dbReference type="PROSITE" id="PS51440">
    <property type="entry name" value="TIM_2"/>
    <property type="match status" value="1"/>
</dbReference>
<dbReference type="RefSeq" id="WP_090271500.1">
    <property type="nucleotide sequence ID" value="NZ_LT629748.1"/>
</dbReference>
<evidence type="ECO:0000256" key="8">
    <source>
        <dbReference type="HAMAP-Rule" id="MF_00147"/>
    </source>
</evidence>
<dbReference type="Gene3D" id="3.20.20.70">
    <property type="entry name" value="Aldolase class I"/>
    <property type="match status" value="1"/>
</dbReference>
<dbReference type="NCBIfam" id="TIGR00419">
    <property type="entry name" value="tim"/>
    <property type="match status" value="1"/>
</dbReference>
<protein>
    <recommendedName>
        <fullName evidence="8 9">Triosephosphate isomerase</fullName>
        <shortName evidence="8">TIM</shortName>
        <shortName evidence="8">TPI</shortName>
        <ecNumber evidence="8 9">5.3.1.1</ecNumber>
    </recommendedName>
    <alternativeName>
        <fullName evidence="8">Triose-phosphate isomerase</fullName>
    </alternativeName>
</protein>
<dbReference type="InterPro" id="IPR013785">
    <property type="entry name" value="Aldolase_TIM"/>
</dbReference>
<dbReference type="GO" id="GO:0005829">
    <property type="term" value="C:cytosol"/>
    <property type="evidence" value="ECO:0007669"/>
    <property type="project" value="TreeGrafter"/>
</dbReference>
<dbReference type="GO" id="GO:0004807">
    <property type="term" value="F:triose-phosphate isomerase activity"/>
    <property type="evidence" value="ECO:0007669"/>
    <property type="project" value="UniProtKB-UniRule"/>
</dbReference>
<evidence type="ECO:0000256" key="7">
    <source>
        <dbReference type="ARBA" id="ARBA00023235"/>
    </source>
</evidence>
<feature type="binding site" evidence="8">
    <location>
        <position position="173"/>
    </location>
    <ligand>
        <name>substrate</name>
    </ligand>
</feature>
<comment type="subunit">
    <text evidence="8 9">Homodimer.</text>
</comment>
<dbReference type="EMBL" id="LT629748">
    <property type="protein sequence ID" value="SDR68862.1"/>
    <property type="molecule type" value="Genomic_DNA"/>
</dbReference>
<feature type="binding site" evidence="8">
    <location>
        <position position="212"/>
    </location>
    <ligand>
        <name>substrate</name>
    </ligand>
</feature>
<dbReference type="Proteomes" id="UP000243426">
    <property type="component" value="Chromosome I"/>
</dbReference>
<dbReference type="GO" id="GO:0019563">
    <property type="term" value="P:glycerol catabolic process"/>
    <property type="evidence" value="ECO:0007669"/>
    <property type="project" value="TreeGrafter"/>
</dbReference>
<feature type="active site" description="Proton acceptor" evidence="8">
    <location>
        <position position="167"/>
    </location>
</feature>
<evidence type="ECO:0000256" key="3">
    <source>
        <dbReference type="ARBA" id="ARBA00007422"/>
    </source>
</evidence>
<name>A0A1H1L3L6_9GAMM</name>
<dbReference type="OrthoDB" id="9809429at2"/>
<keyword evidence="4 8" id="KW-0312">Gluconeogenesis</keyword>
<evidence type="ECO:0000313" key="11">
    <source>
        <dbReference type="Proteomes" id="UP000243426"/>
    </source>
</evidence>
<comment type="catalytic activity">
    <reaction evidence="8 9">
        <text>D-glyceraldehyde 3-phosphate = dihydroxyacetone phosphate</text>
        <dbReference type="Rhea" id="RHEA:18585"/>
        <dbReference type="ChEBI" id="CHEBI:57642"/>
        <dbReference type="ChEBI" id="CHEBI:59776"/>
        <dbReference type="EC" id="5.3.1.1"/>
    </reaction>
</comment>
<comment type="similarity">
    <text evidence="3 8 9">Belongs to the triosephosphate isomerase family.</text>
</comment>
<evidence type="ECO:0000313" key="10">
    <source>
        <dbReference type="EMBL" id="SDR68862.1"/>
    </source>
</evidence>
<gene>
    <name evidence="8" type="primary">tpiA</name>
    <name evidence="10" type="ORF">SAMN05216198_0050</name>
</gene>
<comment type="pathway">
    <text evidence="2">Carbohydrate metabolism; erythritol degradation.</text>
</comment>
<proteinExistence type="inferred from homology"/>
<evidence type="ECO:0000256" key="6">
    <source>
        <dbReference type="ARBA" id="ARBA00023152"/>
    </source>
</evidence>
<dbReference type="InterPro" id="IPR020861">
    <property type="entry name" value="Triosephosphate_isomerase_AS"/>
</dbReference>
<dbReference type="GO" id="GO:0006094">
    <property type="term" value="P:gluconeogenesis"/>
    <property type="evidence" value="ECO:0007669"/>
    <property type="project" value="UniProtKB-UniRule"/>
</dbReference>
<dbReference type="SUPFAM" id="SSF51351">
    <property type="entry name" value="Triosephosphate isomerase (TIM)"/>
    <property type="match status" value="1"/>
</dbReference>
<dbReference type="STRING" id="797277.SAMN05216198_0050"/>
<keyword evidence="5 8" id="KW-0963">Cytoplasm</keyword>
<dbReference type="FunFam" id="3.20.20.70:FF:000016">
    <property type="entry name" value="Triosephosphate isomerase"/>
    <property type="match status" value="1"/>
</dbReference>
<evidence type="ECO:0000256" key="4">
    <source>
        <dbReference type="ARBA" id="ARBA00022432"/>
    </source>
</evidence>
<dbReference type="HAMAP" id="MF_00147_B">
    <property type="entry name" value="TIM_B"/>
    <property type="match status" value="1"/>
</dbReference>
<dbReference type="AlphaFoldDB" id="A0A1H1L3L6"/>
<comment type="pathway">
    <text evidence="1 8 9">Carbohydrate degradation; glycolysis; D-glyceraldehyde 3-phosphate from glycerone phosphate: step 1/1.</text>
</comment>
<dbReference type="InterPro" id="IPR000652">
    <property type="entry name" value="Triosephosphate_isomerase"/>
</dbReference>
<dbReference type="UniPathway" id="UPA00109">
    <property type="reaction ID" value="UER00189"/>
</dbReference>
<dbReference type="PANTHER" id="PTHR21139">
    <property type="entry name" value="TRIOSEPHOSPHATE ISOMERASE"/>
    <property type="match status" value="1"/>
</dbReference>